<gene>
    <name evidence="1" type="ORF">Tci_926752</name>
</gene>
<dbReference type="AntiFam" id="ANF00007">
    <property type="entry name" value="Shadow ORF (opposite clpB)"/>
</dbReference>
<name>A0A699X6T5_TANCI</name>
<organism evidence="1">
    <name type="scientific">Tanacetum cinerariifolium</name>
    <name type="common">Dalmatian daisy</name>
    <name type="synonym">Chrysanthemum cinerariifolium</name>
    <dbReference type="NCBI Taxonomy" id="118510"/>
    <lineage>
        <taxon>Eukaryota</taxon>
        <taxon>Viridiplantae</taxon>
        <taxon>Streptophyta</taxon>
        <taxon>Embryophyta</taxon>
        <taxon>Tracheophyta</taxon>
        <taxon>Spermatophyta</taxon>
        <taxon>Magnoliopsida</taxon>
        <taxon>eudicotyledons</taxon>
        <taxon>Gunneridae</taxon>
        <taxon>Pentapetalae</taxon>
        <taxon>asterids</taxon>
        <taxon>campanulids</taxon>
        <taxon>Asterales</taxon>
        <taxon>Asteraceae</taxon>
        <taxon>Asteroideae</taxon>
        <taxon>Anthemideae</taxon>
        <taxon>Anthemidinae</taxon>
        <taxon>Tanacetum</taxon>
    </lineage>
</organism>
<dbReference type="EMBL" id="BKCJ011810092">
    <property type="protein sequence ID" value="GFD54783.1"/>
    <property type="molecule type" value="Genomic_DNA"/>
</dbReference>
<protein>
    <submittedName>
        <fullName evidence="1">Uncharacterized protein</fullName>
    </submittedName>
</protein>
<feature type="non-terminal residue" evidence="1">
    <location>
        <position position="1"/>
    </location>
</feature>
<proteinExistence type="predicted"/>
<dbReference type="AlphaFoldDB" id="A0A699X6T5"/>
<sequence length="96" mass="10462">STARADEGMGFVNEQNDRFWGGLDILDDLAQTLFELALHACPGLQEADIEAAQLDVFQRWRDVPGDNAQGEAFNDGRFADAGFPGENRVVLAAAHE</sequence>
<comment type="caution">
    <text evidence="1">The sequence shown here is derived from an EMBL/GenBank/DDBJ whole genome shotgun (WGS) entry which is preliminary data.</text>
</comment>
<feature type="non-terminal residue" evidence="1">
    <location>
        <position position="96"/>
    </location>
</feature>
<accession>A0A699X6T5</accession>
<reference evidence="1" key="1">
    <citation type="journal article" date="2019" name="Sci. Rep.">
        <title>Draft genome of Tanacetum cinerariifolium, the natural source of mosquito coil.</title>
        <authorList>
            <person name="Yamashiro T."/>
            <person name="Shiraishi A."/>
            <person name="Satake H."/>
            <person name="Nakayama K."/>
        </authorList>
    </citation>
    <scope>NUCLEOTIDE SEQUENCE</scope>
</reference>
<evidence type="ECO:0000313" key="1">
    <source>
        <dbReference type="EMBL" id="GFD54783.1"/>
    </source>
</evidence>